<feature type="domain" description="F5/8 type C" evidence="5">
    <location>
        <begin position="362"/>
        <end position="497"/>
    </location>
</feature>
<protein>
    <submittedName>
        <fullName evidence="7">Family 16 glycosylhydrolase</fullName>
    </submittedName>
</protein>
<dbReference type="NCBIfam" id="TIGR04183">
    <property type="entry name" value="Por_Secre_tail"/>
    <property type="match status" value="1"/>
</dbReference>
<dbReference type="InterPro" id="IPR026444">
    <property type="entry name" value="Secre_tail"/>
</dbReference>
<dbReference type="InterPro" id="IPR045829">
    <property type="entry name" value="PKD_6"/>
</dbReference>
<dbReference type="Gene3D" id="2.60.120.260">
    <property type="entry name" value="Galactose-binding domain-like"/>
    <property type="match status" value="1"/>
</dbReference>
<sequence>MPQFVPISITKTFQLSRWALLGLALLAHPASAQTQCQQLVWSDEFTTTGDLSKWRVYEGDGCEMNLCNFGNNELQVYRAANATVTGGYLNITARAQNSTQGGRSYNYTSAKLLSKTATNALQTFRYGRMEASIKLPSAQGVWPAFWMLADPNNWPNTGEIDIMEAKHRNPTSVAGTVHYNAGGARYTSREYNGNVNLSVGFHTYAVEWGPNVVRWYIDNTLYHTATPQTTQGGSWPFNTGNFYLMLNAAVGGPNTPFTGNQPATASDYPTTMQVDYVRVYSQPASVSVQGSNAVNANDQGIAYQVAAVTGATYAWTVPNGATIASGQGTNAVQVNWGTTSGLVSVVVTAPNCPPITYTLDVTVGPPLPIGPNLALRKPVVASSIEDPSLPAALAVDGSSTTRWASAFTDNEWLYVDLQNTYDLTNVVLRWEAAHASSYAVQTSPDASIWTTRYNTSTGDGGTDILPLTGRARYVRVLGQRRATAYGYSLFELEVYGTAVLSNARAAEALVQVHPNPVTDVLTVENAGAAASLTLTDVQGRVLRQQPVKPSAATLDLHDLPAGLYLLTVRSEMGTVVRKVLKN</sequence>
<dbReference type="PANTHER" id="PTHR10963">
    <property type="entry name" value="GLYCOSYL HYDROLASE-RELATED"/>
    <property type="match status" value="1"/>
</dbReference>
<evidence type="ECO:0000313" key="8">
    <source>
        <dbReference type="Proteomes" id="UP001176429"/>
    </source>
</evidence>
<evidence type="ECO:0000259" key="6">
    <source>
        <dbReference type="PROSITE" id="PS51762"/>
    </source>
</evidence>
<evidence type="ECO:0000256" key="3">
    <source>
        <dbReference type="ARBA" id="ARBA00023295"/>
    </source>
</evidence>
<feature type="chain" id="PRO_5047374497" evidence="4">
    <location>
        <begin position="33"/>
        <end position="582"/>
    </location>
</feature>
<keyword evidence="2" id="KW-0378">Hydrolase</keyword>
<evidence type="ECO:0000313" key="7">
    <source>
        <dbReference type="EMBL" id="MDO7874212.1"/>
    </source>
</evidence>
<evidence type="ECO:0000256" key="4">
    <source>
        <dbReference type="SAM" id="SignalP"/>
    </source>
</evidence>
<comment type="caution">
    <text evidence="7">The sequence shown here is derived from an EMBL/GenBank/DDBJ whole genome shotgun (WGS) entry which is preliminary data.</text>
</comment>
<dbReference type="PROSITE" id="PS50022">
    <property type="entry name" value="FA58C_3"/>
    <property type="match status" value="1"/>
</dbReference>
<evidence type="ECO:0000256" key="1">
    <source>
        <dbReference type="ARBA" id="ARBA00006865"/>
    </source>
</evidence>
<dbReference type="Pfam" id="PF19408">
    <property type="entry name" value="PKD_6"/>
    <property type="match status" value="1"/>
</dbReference>
<evidence type="ECO:0000259" key="5">
    <source>
        <dbReference type="PROSITE" id="PS50022"/>
    </source>
</evidence>
<dbReference type="SUPFAM" id="SSF49899">
    <property type="entry name" value="Concanavalin A-like lectins/glucanases"/>
    <property type="match status" value="1"/>
</dbReference>
<reference evidence="7" key="1">
    <citation type="submission" date="2023-07" db="EMBL/GenBank/DDBJ databases">
        <authorList>
            <person name="Kim M.K."/>
        </authorList>
    </citation>
    <scope>NUCLEOTIDE SEQUENCE</scope>
    <source>
        <strain evidence="7">ASUV-10-1</strain>
    </source>
</reference>
<organism evidence="7 8">
    <name type="scientific">Hymenobacter aranciens</name>
    <dbReference type="NCBI Taxonomy" id="3063996"/>
    <lineage>
        <taxon>Bacteria</taxon>
        <taxon>Pseudomonadati</taxon>
        <taxon>Bacteroidota</taxon>
        <taxon>Cytophagia</taxon>
        <taxon>Cytophagales</taxon>
        <taxon>Hymenobacteraceae</taxon>
        <taxon>Hymenobacter</taxon>
    </lineage>
</organism>
<dbReference type="InterPro" id="IPR000757">
    <property type="entry name" value="Beta-glucanase-like"/>
</dbReference>
<proteinExistence type="inferred from homology"/>
<dbReference type="InterPro" id="IPR050546">
    <property type="entry name" value="Glycosyl_Hydrlase_16"/>
</dbReference>
<gene>
    <name evidence="7" type="ORF">Q5H93_05665</name>
</gene>
<dbReference type="Pfam" id="PF00722">
    <property type="entry name" value="Glyco_hydro_16"/>
    <property type="match status" value="1"/>
</dbReference>
<dbReference type="Proteomes" id="UP001176429">
    <property type="component" value="Unassembled WGS sequence"/>
</dbReference>
<dbReference type="PROSITE" id="PS51762">
    <property type="entry name" value="GH16_2"/>
    <property type="match status" value="1"/>
</dbReference>
<feature type="domain" description="GH16" evidence="6">
    <location>
        <begin position="16"/>
        <end position="285"/>
    </location>
</feature>
<dbReference type="Gene3D" id="2.60.120.200">
    <property type="match status" value="1"/>
</dbReference>
<dbReference type="EMBL" id="JAUQSY010000003">
    <property type="protein sequence ID" value="MDO7874212.1"/>
    <property type="molecule type" value="Genomic_DNA"/>
</dbReference>
<dbReference type="InterPro" id="IPR013320">
    <property type="entry name" value="ConA-like_dom_sf"/>
</dbReference>
<dbReference type="Pfam" id="PF22633">
    <property type="entry name" value="F5_F8_type_C_2"/>
    <property type="match status" value="1"/>
</dbReference>
<dbReference type="PRINTS" id="PR00737">
    <property type="entry name" value="GLHYDRLASE16"/>
</dbReference>
<dbReference type="InterPro" id="IPR008979">
    <property type="entry name" value="Galactose-bd-like_sf"/>
</dbReference>
<dbReference type="InterPro" id="IPR000421">
    <property type="entry name" value="FA58C"/>
</dbReference>
<dbReference type="Pfam" id="PF18962">
    <property type="entry name" value="Por_Secre_tail"/>
    <property type="match status" value="1"/>
</dbReference>
<dbReference type="SUPFAM" id="SSF49785">
    <property type="entry name" value="Galactose-binding domain-like"/>
    <property type="match status" value="1"/>
</dbReference>
<keyword evidence="8" id="KW-1185">Reference proteome</keyword>
<evidence type="ECO:0000256" key="2">
    <source>
        <dbReference type="ARBA" id="ARBA00022801"/>
    </source>
</evidence>
<name>A0ABT9BB13_9BACT</name>
<dbReference type="CDD" id="cd08023">
    <property type="entry name" value="GH16_laminarinase_like"/>
    <property type="match status" value="1"/>
</dbReference>
<comment type="similarity">
    <text evidence="1">Belongs to the glycosyl hydrolase 16 family.</text>
</comment>
<keyword evidence="3" id="KW-0326">Glycosidase</keyword>
<accession>A0ABT9BB13</accession>
<dbReference type="PANTHER" id="PTHR10963:SF55">
    <property type="entry name" value="GLYCOSIDE HYDROLASE FAMILY 16 PROTEIN"/>
    <property type="match status" value="1"/>
</dbReference>
<dbReference type="InterPro" id="IPR008264">
    <property type="entry name" value="Beta_glucanase"/>
</dbReference>
<dbReference type="RefSeq" id="WP_305005527.1">
    <property type="nucleotide sequence ID" value="NZ_JAUQSY010000003.1"/>
</dbReference>
<feature type="signal peptide" evidence="4">
    <location>
        <begin position="1"/>
        <end position="32"/>
    </location>
</feature>
<keyword evidence="4" id="KW-0732">Signal</keyword>